<dbReference type="OMA" id="CELASWD"/>
<dbReference type="EMBL" id="AAPE02051345">
    <property type="status" value="NOT_ANNOTATED_CDS"/>
    <property type="molecule type" value="Genomic_DNA"/>
</dbReference>
<organism evidence="3 4">
    <name type="scientific">Myotis lucifugus</name>
    <name type="common">Little brown bat</name>
    <dbReference type="NCBI Taxonomy" id="59463"/>
    <lineage>
        <taxon>Eukaryota</taxon>
        <taxon>Metazoa</taxon>
        <taxon>Chordata</taxon>
        <taxon>Craniata</taxon>
        <taxon>Vertebrata</taxon>
        <taxon>Euteleostomi</taxon>
        <taxon>Mammalia</taxon>
        <taxon>Eutheria</taxon>
        <taxon>Laurasiatheria</taxon>
        <taxon>Chiroptera</taxon>
        <taxon>Yangochiroptera</taxon>
        <taxon>Vespertilionidae</taxon>
        <taxon>Myotis</taxon>
    </lineage>
</organism>
<feature type="region of interest" description="Disordered" evidence="1">
    <location>
        <begin position="514"/>
        <end position="603"/>
    </location>
</feature>
<name>G1NUU7_MYOLU</name>
<sequence length="674" mass="72951">VGRWPGARARPPRRAAQPGEDLRPESESDVLLSWILRLNSWRSQWQAAWVAALNQEARRKGGPLSLSFEEDPQQPPLELAVQQVSSAARSAQEKVVSCRVVGKAIQFLVNSGPASPEDTGRQEYSVRLAPLHLQLELRMKEEREDIPIRWSFLSLPDMAITIQPRAPGEEGHERSVSLAASSGPLSPSFHVCAPSSHTASFVLTPRKGLKGAESEVGTTSLLYSGCPQEGPLPRGCACSQNRGVSRHLGSVSKPLRSKSPANLRCQVQLNDPVQKLSSVLPKNTTDLAWEAEFTLCVQRFPRAWVSMLSTESEGALLAATTIPLDLFKKQPSGPQSFVLSRGPSGDGAALGSVTAEFCYVEPTEAKSWHTPPPVPAAKIEKDRTVMPCGTVVTTVTAVKTKPRFDAGRASPLSSESPLRTPVKVRVIEKDISVQAISCHSPPVSKTLSSSDTELLVLNGSDPVAEVAIRQLSESSKLKLKSPRKRSTIIISGISKTSLSQDSDTALMLDYAASMDSSCQEGTPSQPEAASASAPPEEEEEEASAQASPAPEPQDCELASWDSEKESQAEAWDGHAPLDPEGDELSESSLSVWEPGAPKKHRGGIFRRGAKLFFRRRHQQKDPSLSQSHNDLVFLQQPEGARRKGATLSRILNKKLLSKHRSKIAMNGAPRDPGV</sequence>
<protein>
    <recommendedName>
        <fullName evidence="2">Synaptotagmin-like mitochondrial and lipid-binding domain-containing protein</fullName>
    </recommendedName>
</protein>
<dbReference type="EMBL" id="AAPE02051342">
    <property type="status" value="NOT_ANNOTATED_CDS"/>
    <property type="molecule type" value="Genomic_DNA"/>
</dbReference>
<dbReference type="EMBL" id="AAPE02051344">
    <property type="status" value="NOT_ANNOTATED_CDS"/>
    <property type="molecule type" value="Genomic_DNA"/>
</dbReference>
<feature type="domain" description="Synaptotagmin-like mitochondrial and lipid-binding" evidence="2">
    <location>
        <begin position="45"/>
        <end position="180"/>
    </location>
</feature>
<dbReference type="InterPro" id="IPR040885">
    <property type="entry name" value="SMP_C2CD2L"/>
</dbReference>
<accession>G1NUU7</accession>
<dbReference type="Ensembl" id="ENSMLUT00000001109.2">
    <property type="protein sequence ID" value="ENSMLUP00000001013.2"/>
    <property type="gene ID" value="ENSMLUG00000001106.2"/>
</dbReference>
<evidence type="ECO:0000313" key="4">
    <source>
        <dbReference type="Proteomes" id="UP000001074"/>
    </source>
</evidence>
<dbReference type="Proteomes" id="UP000001074">
    <property type="component" value="Unassembled WGS sequence"/>
</dbReference>
<dbReference type="PANTHER" id="PTHR21119:SF7">
    <property type="entry name" value="C2 DOMAIN-CONTAINING PROTEIN 2"/>
    <property type="match status" value="1"/>
</dbReference>
<feature type="compositionally biased region" description="Basic and acidic residues" evidence="1">
    <location>
        <begin position="561"/>
        <end position="577"/>
    </location>
</feature>
<dbReference type="eggNOG" id="ENOG502QV5U">
    <property type="taxonomic scope" value="Eukaryota"/>
</dbReference>
<dbReference type="EMBL" id="AAPE02051343">
    <property type="status" value="NOT_ANNOTATED_CDS"/>
    <property type="molecule type" value="Genomic_DNA"/>
</dbReference>
<dbReference type="AlphaFoldDB" id="G1NUU7"/>
<proteinExistence type="predicted"/>
<evidence type="ECO:0000313" key="3">
    <source>
        <dbReference type="Ensembl" id="ENSMLUP00000001013.2"/>
    </source>
</evidence>
<reference evidence="3" key="3">
    <citation type="submission" date="2025-09" db="UniProtKB">
        <authorList>
            <consortium name="Ensembl"/>
        </authorList>
    </citation>
    <scope>IDENTIFICATION</scope>
</reference>
<dbReference type="FunCoup" id="G1NUU7">
    <property type="interactions" value="314"/>
</dbReference>
<feature type="compositionally biased region" description="Low complexity" evidence="1">
    <location>
        <begin position="1"/>
        <end position="19"/>
    </location>
</feature>
<dbReference type="EMBL" id="AAPE02051341">
    <property type="status" value="NOT_ANNOTATED_CDS"/>
    <property type="molecule type" value="Genomic_DNA"/>
</dbReference>
<dbReference type="Pfam" id="PF18696">
    <property type="entry name" value="SMP_C2CD2L"/>
    <property type="match status" value="1"/>
</dbReference>
<dbReference type="CDD" id="cd21682">
    <property type="entry name" value="SMP_C2CD2"/>
    <property type="match status" value="1"/>
</dbReference>
<keyword evidence="4" id="KW-1185">Reference proteome</keyword>
<gene>
    <name evidence="3" type="primary">C2CD2</name>
</gene>
<dbReference type="InParanoid" id="G1NUU7"/>
<dbReference type="HOGENOM" id="CLU_024872_0_0_1"/>
<feature type="compositionally biased region" description="Low complexity" evidence="1">
    <location>
        <begin position="523"/>
        <end position="534"/>
    </location>
</feature>
<reference evidence="3" key="2">
    <citation type="submission" date="2025-08" db="UniProtKB">
        <authorList>
            <consortium name="Ensembl"/>
        </authorList>
    </citation>
    <scope>IDENTIFICATION</scope>
</reference>
<evidence type="ECO:0000256" key="1">
    <source>
        <dbReference type="SAM" id="MobiDB-lite"/>
    </source>
</evidence>
<evidence type="ECO:0000259" key="2">
    <source>
        <dbReference type="Pfam" id="PF18696"/>
    </source>
</evidence>
<dbReference type="PANTHER" id="PTHR21119">
    <property type="entry name" value="C2 DOMAIN-CONTAINING PROTEIN"/>
    <property type="match status" value="1"/>
</dbReference>
<dbReference type="GeneTree" id="ENSGT00530000063764"/>
<dbReference type="STRING" id="59463.ENSMLUP00000001013"/>
<dbReference type="InterPro" id="IPR039934">
    <property type="entry name" value="C2CD2/C2CD2L"/>
</dbReference>
<reference evidence="3 4" key="1">
    <citation type="journal article" date="2011" name="Nature">
        <title>A high-resolution map of human evolutionary constraint using 29 mammals.</title>
        <authorList>
            <person name="Lindblad-Toh K."/>
            <person name="Garber M."/>
            <person name="Zuk O."/>
            <person name="Lin M.F."/>
            <person name="Parker B.J."/>
            <person name="Washietl S."/>
            <person name="Kheradpour P."/>
            <person name="Ernst J."/>
            <person name="Jordan G."/>
            <person name="Mauceli E."/>
            <person name="Ward L.D."/>
            <person name="Lowe C.B."/>
            <person name="Holloway A.K."/>
            <person name="Clamp M."/>
            <person name="Gnerre S."/>
            <person name="Alfoldi J."/>
            <person name="Beal K."/>
            <person name="Chang J."/>
            <person name="Clawson H."/>
            <person name="Cuff J."/>
            <person name="Di Palma F."/>
            <person name="Fitzgerald S."/>
            <person name="Flicek P."/>
            <person name="Guttman M."/>
            <person name="Hubisz M.J."/>
            <person name="Jaffe D.B."/>
            <person name="Jungreis I."/>
            <person name="Kent W.J."/>
            <person name="Kostka D."/>
            <person name="Lara M."/>
            <person name="Martins A.L."/>
            <person name="Massingham T."/>
            <person name="Moltke I."/>
            <person name="Raney B.J."/>
            <person name="Rasmussen M.D."/>
            <person name="Robinson J."/>
            <person name="Stark A."/>
            <person name="Vilella A.J."/>
            <person name="Wen J."/>
            <person name="Xie X."/>
            <person name="Zody M.C."/>
            <person name="Baldwin J."/>
            <person name="Bloom T."/>
            <person name="Chin C.W."/>
            <person name="Heiman D."/>
            <person name="Nicol R."/>
            <person name="Nusbaum C."/>
            <person name="Young S."/>
            <person name="Wilkinson J."/>
            <person name="Worley K.C."/>
            <person name="Kovar C.L."/>
            <person name="Muzny D.M."/>
            <person name="Gibbs R.A."/>
            <person name="Cree A."/>
            <person name="Dihn H.H."/>
            <person name="Fowler G."/>
            <person name="Jhangiani S."/>
            <person name="Joshi V."/>
            <person name="Lee S."/>
            <person name="Lewis L.R."/>
            <person name="Nazareth L.V."/>
            <person name="Okwuonu G."/>
            <person name="Santibanez J."/>
            <person name="Warren W.C."/>
            <person name="Mardis E.R."/>
            <person name="Weinstock G.M."/>
            <person name="Wilson R.K."/>
            <person name="Delehaunty K."/>
            <person name="Dooling D."/>
            <person name="Fronik C."/>
            <person name="Fulton L."/>
            <person name="Fulton B."/>
            <person name="Graves T."/>
            <person name="Minx P."/>
            <person name="Sodergren E."/>
            <person name="Birney E."/>
            <person name="Margulies E.H."/>
            <person name="Herrero J."/>
            <person name="Green E.D."/>
            <person name="Haussler D."/>
            <person name="Siepel A."/>
            <person name="Goldman N."/>
            <person name="Pollard K.S."/>
            <person name="Pedersen J.S."/>
            <person name="Lander E.S."/>
            <person name="Kellis M."/>
        </authorList>
    </citation>
    <scope>NUCLEOTIDE SEQUENCE [LARGE SCALE GENOMIC DNA]</scope>
</reference>
<feature type="region of interest" description="Disordered" evidence="1">
    <location>
        <begin position="1"/>
        <end position="26"/>
    </location>
</feature>